<feature type="region of interest" description="Disordered" evidence="1">
    <location>
        <begin position="138"/>
        <end position="171"/>
    </location>
</feature>
<reference evidence="2 3" key="1">
    <citation type="journal article" date="2018" name="Front. Plant Sci.">
        <title>Red Clover (Trifolium pratense) and Zigzag Clover (T. medium) - A Picture of Genomic Similarities and Differences.</title>
        <authorList>
            <person name="Dluhosova J."/>
            <person name="Istvanek J."/>
            <person name="Nedelnik J."/>
            <person name="Repkova J."/>
        </authorList>
    </citation>
    <scope>NUCLEOTIDE SEQUENCE [LARGE SCALE GENOMIC DNA]</scope>
    <source>
        <strain evidence="3">cv. 10/8</strain>
        <tissue evidence="2">Leaf</tissue>
    </source>
</reference>
<feature type="region of interest" description="Disordered" evidence="1">
    <location>
        <begin position="30"/>
        <end position="66"/>
    </location>
</feature>
<dbReference type="Proteomes" id="UP000265520">
    <property type="component" value="Unassembled WGS sequence"/>
</dbReference>
<accession>A0A392LXS8</accession>
<gene>
    <name evidence="2" type="ORF">A2U01_0000526</name>
</gene>
<sequence>MIPSSKKNSCSEPRDMQDLLSRAQNYINFEEKILGEKPKKTKIPPKKDETDREERGRRIPRGGYPEYTLLNTSREKILQDCLKTEFADAGIRPPREIRKNSRMDKSKFCRYHKSAGHDTEDCFQLKDAIEDPIKLGMLNRYTKEDNRRGYEKRKYDPPRRNPKRSESPKRK</sequence>
<evidence type="ECO:0000256" key="1">
    <source>
        <dbReference type="SAM" id="MobiDB-lite"/>
    </source>
</evidence>
<keyword evidence="3" id="KW-1185">Reference proteome</keyword>
<organism evidence="2 3">
    <name type="scientific">Trifolium medium</name>
    <dbReference type="NCBI Taxonomy" id="97028"/>
    <lineage>
        <taxon>Eukaryota</taxon>
        <taxon>Viridiplantae</taxon>
        <taxon>Streptophyta</taxon>
        <taxon>Embryophyta</taxon>
        <taxon>Tracheophyta</taxon>
        <taxon>Spermatophyta</taxon>
        <taxon>Magnoliopsida</taxon>
        <taxon>eudicotyledons</taxon>
        <taxon>Gunneridae</taxon>
        <taxon>Pentapetalae</taxon>
        <taxon>rosids</taxon>
        <taxon>fabids</taxon>
        <taxon>Fabales</taxon>
        <taxon>Fabaceae</taxon>
        <taxon>Papilionoideae</taxon>
        <taxon>50 kb inversion clade</taxon>
        <taxon>NPAAA clade</taxon>
        <taxon>Hologalegina</taxon>
        <taxon>IRL clade</taxon>
        <taxon>Trifolieae</taxon>
        <taxon>Trifolium</taxon>
    </lineage>
</organism>
<dbReference type="AlphaFoldDB" id="A0A392LXS8"/>
<protein>
    <recommendedName>
        <fullName evidence="4">Gag-pol polyprotein</fullName>
    </recommendedName>
</protein>
<name>A0A392LXS8_9FABA</name>
<feature type="compositionally biased region" description="Basic and acidic residues" evidence="1">
    <location>
        <begin position="45"/>
        <end position="57"/>
    </location>
</feature>
<evidence type="ECO:0008006" key="4">
    <source>
        <dbReference type="Google" id="ProtNLM"/>
    </source>
</evidence>
<evidence type="ECO:0000313" key="3">
    <source>
        <dbReference type="Proteomes" id="UP000265520"/>
    </source>
</evidence>
<comment type="caution">
    <text evidence="2">The sequence shown here is derived from an EMBL/GenBank/DDBJ whole genome shotgun (WGS) entry which is preliminary data.</text>
</comment>
<evidence type="ECO:0000313" key="2">
    <source>
        <dbReference type="EMBL" id="MCH79770.1"/>
    </source>
</evidence>
<feature type="compositionally biased region" description="Basic and acidic residues" evidence="1">
    <location>
        <begin position="141"/>
        <end position="171"/>
    </location>
</feature>
<dbReference type="EMBL" id="LXQA010000354">
    <property type="protein sequence ID" value="MCH79770.1"/>
    <property type="molecule type" value="Genomic_DNA"/>
</dbReference>
<proteinExistence type="predicted"/>